<proteinExistence type="predicted"/>
<feature type="signal peptide" evidence="1">
    <location>
        <begin position="1"/>
        <end position="17"/>
    </location>
</feature>
<name>A0A915HFB4_ROMCU</name>
<evidence type="ECO:0000256" key="1">
    <source>
        <dbReference type="SAM" id="SignalP"/>
    </source>
</evidence>
<dbReference type="Proteomes" id="UP000887565">
    <property type="component" value="Unplaced"/>
</dbReference>
<keyword evidence="1" id="KW-0732">Signal</keyword>
<reference evidence="3" key="1">
    <citation type="submission" date="2022-11" db="UniProtKB">
        <authorList>
            <consortium name="WormBaseParasite"/>
        </authorList>
    </citation>
    <scope>IDENTIFICATION</scope>
</reference>
<evidence type="ECO:0000313" key="3">
    <source>
        <dbReference type="WBParaSite" id="nRc.2.0.1.t00077-RA"/>
    </source>
</evidence>
<sequence length="151" mass="17398">MMISVYIWVLIIGACWSKVEESGKQECIGNLCENTVYEIKIHAPERTSDLFTSGSRSQCRSQANKYLLKFLIPSDVQWLKNGAPITMFNPYCGSFIAYDGVKNELDEMDNGAMEQVTTQQLRIHQCLRKIKCLRRVHFKRQESRRGNDNSV</sequence>
<protein>
    <submittedName>
        <fullName evidence="3">Uncharacterized protein</fullName>
    </submittedName>
</protein>
<dbReference type="AlphaFoldDB" id="A0A915HFB4"/>
<feature type="chain" id="PRO_5037271837" evidence="1">
    <location>
        <begin position="18"/>
        <end position="151"/>
    </location>
</feature>
<keyword evidence="2" id="KW-1185">Reference proteome</keyword>
<evidence type="ECO:0000313" key="2">
    <source>
        <dbReference type="Proteomes" id="UP000887565"/>
    </source>
</evidence>
<organism evidence="2 3">
    <name type="scientific">Romanomermis culicivorax</name>
    <name type="common">Nematode worm</name>
    <dbReference type="NCBI Taxonomy" id="13658"/>
    <lineage>
        <taxon>Eukaryota</taxon>
        <taxon>Metazoa</taxon>
        <taxon>Ecdysozoa</taxon>
        <taxon>Nematoda</taxon>
        <taxon>Enoplea</taxon>
        <taxon>Dorylaimia</taxon>
        <taxon>Mermithida</taxon>
        <taxon>Mermithoidea</taxon>
        <taxon>Mermithidae</taxon>
        <taxon>Romanomermis</taxon>
    </lineage>
</organism>
<dbReference type="WBParaSite" id="nRc.2.0.1.t00077-RA">
    <property type="protein sequence ID" value="nRc.2.0.1.t00077-RA"/>
    <property type="gene ID" value="nRc.2.0.1.g00077"/>
</dbReference>
<accession>A0A915HFB4</accession>